<dbReference type="InterPro" id="IPR005079">
    <property type="entry name" value="Peptidase_C45_hydrolase"/>
</dbReference>
<name>A0ABZ0NSY0_CERBT</name>
<evidence type="ECO:0000313" key="2">
    <source>
        <dbReference type="EMBL" id="WPB02586.1"/>
    </source>
</evidence>
<dbReference type="GeneID" id="35429075"/>
<dbReference type="InterPro" id="IPR047801">
    <property type="entry name" value="Peptidase_C45"/>
</dbReference>
<dbReference type="PANTHER" id="PTHR34180:SF1">
    <property type="entry name" value="BETA-ALANYL-DOPAMINE_CARCININE HYDROLASE"/>
    <property type="match status" value="1"/>
</dbReference>
<keyword evidence="3" id="KW-1185">Reference proteome</keyword>
<gene>
    <name evidence="2" type="ORF">RHO25_007222</name>
</gene>
<feature type="domain" description="Peptidase C45 hydrolase" evidence="1">
    <location>
        <begin position="116"/>
        <end position="343"/>
    </location>
</feature>
<organism evidence="2 3">
    <name type="scientific">Cercospora beticola</name>
    <name type="common">Sugarbeet leaf spot fungus</name>
    <dbReference type="NCBI Taxonomy" id="122368"/>
    <lineage>
        <taxon>Eukaryota</taxon>
        <taxon>Fungi</taxon>
        <taxon>Dikarya</taxon>
        <taxon>Ascomycota</taxon>
        <taxon>Pezizomycotina</taxon>
        <taxon>Dothideomycetes</taxon>
        <taxon>Dothideomycetidae</taxon>
        <taxon>Mycosphaerellales</taxon>
        <taxon>Mycosphaerellaceae</taxon>
        <taxon>Cercospora</taxon>
    </lineage>
</organism>
<proteinExistence type="predicted"/>
<dbReference type="RefSeq" id="XP_023451736.2">
    <property type="nucleotide sequence ID" value="XM_023597990.2"/>
</dbReference>
<dbReference type="Gene3D" id="3.60.60.10">
    <property type="entry name" value="Penicillin V Acylase, Chain A"/>
    <property type="match status" value="1"/>
</dbReference>
<dbReference type="Pfam" id="PF03417">
    <property type="entry name" value="AAT"/>
    <property type="match status" value="1"/>
</dbReference>
<dbReference type="PANTHER" id="PTHR34180">
    <property type="entry name" value="PEPTIDASE C45"/>
    <property type="match status" value="1"/>
</dbReference>
<dbReference type="Proteomes" id="UP001302367">
    <property type="component" value="Chromosome 4"/>
</dbReference>
<reference evidence="2 3" key="1">
    <citation type="submission" date="2023-09" db="EMBL/GenBank/DDBJ databases">
        <title>Complete-Gapless Cercospora beticola genome.</title>
        <authorList>
            <person name="Wyatt N.A."/>
            <person name="Spanner R.E."/>
            <person name="Bolton M.D."/>
        </authorList>
    </citation>
    <scope>NUCLEOTIDE SEQUENCE [LARGE SCALE GENOMIC DNA]</scope>
    <source>
        <strain evidence="2">Cb09-40</strain>
    </source>
</reference>
<accession>A0ABZ0NSY0</accession>
<dbReference type="EMBL" id="CP134187">
    <property type="protein sequence ID" value="WPB02586.1"/>
    <property type="molecule type" value="Genomic_DNA"/>
</dbReference>
<evidence type="ECO:0000313" key="3">
    <source>
        <dbReference type="Proteomes" id="UP001302367"/>
    </source>
</evidence>
<dbReference type="Gene3D" id="1.10.10.2120">
    <property type="match status" value="1"/>
</dbReference>
<dbReference type="NCBIfam" id="NF040521">
    <property type="entry name" value="C45_proenzyme"/>
    <property type="match status" value="1"/>
</dbReference>
<dbReference type="InterPro" id="IPR047794">
    <property type="entry name" value="C45_proenzyme-like"/>
</dbReference>
<sequence>MLQIHCTGSPREIGLTHGTLAKPLIHRTIAFYSSQFQASSKLSWPEVRVLAKEFIPNIKTQWPAYLEELEGIAEGAGVEVEDIVACNVRTEITFGLWSDGCTALGWKVDRDGGAGESWLAQNWDWDPRQGENLILVSIDVPGRQTRIKMVTEAGIIGKIGLNSHGVGVCLNAIKARGMDKGRLPVHLGLRKVLESKSREEAVRELERVGIASACHMLISDAGGSVGLEWSAKGVKKVEMNGRGQVFHSNHFLEKHPDGVEDTDWLVDSRFRVRRIEELVKRVEEKTAGKEVGWEDVRDIFRDEENWPGAICRSAKGKSTSQTLFNIVMELREKKAKVVIGRPTEGGEEIELSFEESSGRESARL</sequence>
<evidence type="ECO:0000259" key="1">
    <source>
        <dbReference type="Pfam" id="PF03417"/>
    </source>
</evidence>
<protein>
    <recommendedName>
        <fullName evidence="1">Peptidase C45 hydrolase domain-containing protein</fullName>
    </recommendedName>
</protein>